<reference evidence="7 8" key="1">
    <citation type="submission" date="2023-05" db="EMBL/GenBank/DDBJ databases">
        <title>[ruminococcus] sp. nov., isolated from a pig farm feces dump.</title>
        <authorList>
            <person name="Chang Y.-H."/>
        </authorList>
    </citation>
    <scope>NUCLEOTIDE SEQUENCE [LARGE SCALE GENOMIC DNA]</scope>
    <source>
        <strain evidence="7 8">YH-rum2234</strain>
    </source>
</reference>
<dbReference type="GO" id="GO:0022857">
    <property type="term" value="F:transmembrane transporter activity"/>
    <property type="evidence" value="ECO:0007669"/>
    <property type="project" value="InterPro"/>
</dbReference>
<feature type="transmembrane region" description="Helical" evidence="6">
    <location>
        <begin position="322"/>
        <end position="340"/>
    </location>
</feature>
<dbReference type="EMBL" id="JASGBQ010000009">
    <property type="protein sequence ID" value="MDI9242185.1"/>
    <property type="molecule type" value="Genomic_DNA"/>
</dbReference>
<organism evidence="7 8">
    <name type="scientific">Fusibacillus kribbianus</name>
    <dbReference type="NCBI Taxonomy" id="3044208"/>
    <lineage>
        <taxon>Bacteria</taxon>
        <taxon>Bacillati</taxon>
        <taxon>Bacillota</taxon>
        <taxon>Clostridia</taxon>
        <taxon>Lachnospirales</taxon>
        <taxon>Lachnospiraceae</taxon>
        <taxon>Fusibacillus</taxon>
    </lineage>
</organism>
<feature type="transmembrane region" description="Helical" evidence="6">
    <location>
        <begin position="295"/>
        <end position="316"/>
    </location>
</feature>
<proteinExistence type="predicted"/>
<feature type="transmembrane region" description="Helical" evidence="6">
    <location>
        <begin position="263"/>
        <end position="283"/>
    </location>
</feature>
<keyword evidence="4 6" id="KW-1133">Transmembrane helix</keyword>
<dbReference type="AlphaFoldDB" id="A0AAP4EZR2"/>
<evidence type="ECO:0000313" key="8">
    <source>
        <dbReference type="Proteomes" id="UP001300383"/>
    </source>
</evidence>
<dbReference type="InterPro" id="IPR001851">
    <property type="entry name" value="ABC_transp_permease"/>
</dbReference>
<gene>
    <name evidence="7" type="ORF">QJ036_06795</name>
</gene>
<keyword evidence="8" id="KW-1185">Reference proteome</keyword>
<evidence type="ECO:0000256" key="3">
    <source>
        <dbReference type="ARBA" id="ARBA00022692"/>
    </source>
</evidence>
<evidence type="ECO:0000256" key="5">
    <source>
        <dbReference type="ARBA" id="ARBA00023136"/>
    </source>
</evidence>
<evidence type="ECO:0000256" key="6">
    <source>
        <dbReference type="SAM" id="Phobius"/>
    </source>
</evidence>
<comment type="subcellular location">
    <subcellularLocation>
        <location evidence="1">Cell membrane</location>
        <topology evidence="1">Multi-pass membrane protein</topology>
    </subcellularLocation>
</comment>
<dbReference type="Pfam" id="PF02653">
    <property type="entry name" value="BPD_transp_2"/>
    <property type="match status" value="1"/>
</dbReference>
<feature type="transmembrane region" description="Helical" evidence="6">
    <location>
        <begin position="12"/>
        <end position="33"/>
    </location>
</feature>
<protein>
    <submittedName>
        <fullName evidence="7">ABC transporter permease</fullName>
    </submittedName>
</protein>
<dbReference type="Proteomes" id="UP001300383">
    <property type="component" value="Unassembled WGS sequence"/>
</dbReference>
<feature type="transmembrane region" description="Helical" evidence="6">
    <location>
        <begin position="127"/>
        <end position="148"/>
    </location>
</feature>
<dbReference type="RefSeq" id="WP_283230635.1">
    <property type="nucleotide sequence ID" value="NZ_JASGBQ010000009.1"/>
</dbReference>
<evidence type="ECO:0000256" key="1">
    <source>
        <dbReference type="ARBA" id="ARBA00004651"/>
    </source>
</evidence>
<dbReference type="PANTHER" id="PTHR32196">
    <property type="entry name" value="ABC TRANSPORTER PERMEASE PROTEIN YPHD-RELATED-RELATED"/>
    <property type="match status" value="1"/>
</dbReference>
<evidence type="ECO:0000256" key="4">
    <source>
        <dbReference type="ARBA" id="ARBA00022989"/>
    </source>
</evidence>
<evidence type="ECO:0000256" key="2">
    <source>
        <dbReference type="ARBA" id="ARBA00022475"/>
    </source>
</evidence>
<dbReference type="GO" id="GO:0005886">
    <property type="term" value="C:plasma membrane"/>
    <property type="evidence" value="ECO:0007669"/>
    <property type="project" value="UniProtKB-SubCell"/>
</dbReference>
<keyword evidence="2" id="KW-1003">Cell membrane</keyword>
<feature type="transmembrane region" description="Helical" evidence="6">
    <location>
        <begin position="93"/>
        <end position="115"/>
    </location>
</feature>
<keyword evidence="3 6" id="KW-0812">Transmembrane</keyword>
<feature type="transmembrane region" description="Helical" evidence="6">
    <location>
        <begin position="239"/>
        <end position="257"/>
    </location>
</feature>
<sequence>MKDKIVGSLKRFGSARLIISLFFVALLVVTFVLDLSFTTTVSDVMIRWCMNFVLVLAMVPSVLSGCGLNFASTLGISCGLLGGVLSIEFGFTGVISLIMACILGCAFALVIGMIYGKLLNYIKGSEMMIATYVGFAFVSLMCIVWIFLPITNDTLRLAMGGGVRLNVELSATFGHLLNDFLTVTVGGITIPVGFMLVCAAFCVVLKLFLNSRTGKMMQVAGENPKFAQALDISVNRYRILGTVLSTVLSAIGILFYAQSYGFLQLYTAPLKMSFLAVAAVLIGGATTRRASIGNVILGSLLFNGILATSTPVANALAPDSNLAEIVRIIVSNGIIVYALTKIKREV</sequence>
<accession>A0AAP4EZR2</accession>
<dbReference type="PANTHER" id="PTHR32196:SF15">
    <property type="entry name" value="SUGAR ABC TRANSPORTER PERMEASE PROTEIN"/>
    <property type="match status" value="1"/>
</dbReference>
<feature type="transmembrane region" description="Helical" evidence="6">
    <location>
        <begin position="45"/>
        <end position="63"/>
    </location>
</feature>
<name>A0AAP4EZR2_9FIRM</name>
<feature type="transmembrane region" description="Helical" evidence="6">
    <location>
        <begin position="70"/>
        <end position="87"/>
    </location>
</feature>
<comment type="caution">
    <text evidence="7">The sequence shown here is derived from an EMBL/GenBank/DDBJ whole genome shotgun (WGS) entry which is preliminary data.</text>
</comment>
<evidence type="ECO:0000313" key="7">
    <source>
        <dbReference type="EMBL" id="MDI9242185.1"/>
    </source>
</evidence>
<keyword evidence="5 6" id="KW-0472">Membrane</keyword>
<feature type="transmembrane region" description="Helical" evidence="6">
    <location>
        <begin position="188"/>
        <end position="209"/>
    </location>
</feature>